<sequence>MLFIGVQSLVFAQTPQRIHDLKSLTDSSGTDHLFYRIDTGTDDSDSYTNHVYHYNSKTGQEKVLILHYGNSWTNNRVLDYKFLDNDPGNYVYIHNSEEYTFISRSDSTEIAGGFYVTMDHLTVEGTNNGRVYVEVNGGMVIGRNGGRDWPKIDIDSFDEIPDSSRLAFPLRSLSPYDDSLMFGIDYTFGSDNNGFYRSIDQGITKEFISDSLYGSNIQYDSNGTFIYLIDTIGAPGSDVNCSLEQCKYGLYISSTKGEQGSWSLVKVFKGHVHIQTHSKESGKLYVWNSDSVLASNDYGEHFEVLIDPQEKITGFTATDSSIYYTTISTLYELKDGQSTELLSIPVSNETPEHIPTQHELLQNYPNPFNPVTTISFKMKQPDIAKIELYNIQGQKIKDLVNEHKMEGTHIITLDGSDLSSGTYIIQAKLGGQLQTQFISLIK</sequence>
<dbReference type="InterPro" id="IPR026444">
    <property type="entry name" value="Secre_tail"/>
</dbReference>
<evidence type="ECO:0000313" key="2">
    <source>
        <dbReference type="EMBL" id="SMO58684.1"/>
    </source>
</evidence>
<proteinExistence type="predicted"/>
<evidence type="ECO:0000313" key="3">
    <source>
        <dbReference type="Proteomes" id="UP000317557"/>
    </source>
</evidence>
<keyword evidence="3" id="KW-1185">Reference proteome</keyword>
<dbReference type="Pfam" id="PF18962">
    <property type="entry name" value="Por_Secre_tail"/>
    <property type="match status" value="1"/>
</dbReference>
<protein>
    <submittedName>
        <fullName evidence="2">Por secretion system C-terminal sorting domain-containing protein</fullName>
    </submittedName>
</protein>
<gene>
    <name evidence="2" type="ORF">SAMN06265219_105145</name>
</gene>
<feature type="domain" description="Secretion system C-terminal sorting" evidence="1">
    <location>
        <begin position="364"/>
        <end position="432"/>
    </location>
</feature>
<dbReference type="SUPFAM" id="SSF110296">
    <property type="entry name" value="Oligoxyloglucan reducing end-specific cellobiohydrolase"/>
    <property type="match status" value="1"/>
</dbReference>
<dbReference type="Proteomes" id="UP000317557">
    <property type="component" value="Unassembled WGS sequence"/>
</dbReference>
<evidence type="ECO:0000259" key="1">
    <source>
        <dbReference type="Pfam" id="PF18962"/>
    </source>
</evidence>
<organism evidence="2 3">
    <name type="scientific">Gracilimonas mengyeensis</name>
    <dbReference type="NCBI Taxonomy" id="1302730"/>
    <lineage>
        <taxon>Bacteria</taxon>
        <taxon>Pseudomonadati</taxon>
        <taxon>Balneolota</taxon>
        <taxon>Balneolia</taxon>
        <taxon>Balneolales</taxon>
        <taxon>Balneolaceae</taxon>
        <taxon>Gracilimonas</taxon>
    </lineage>
</organism>
<dbReference type="NCBIfam" id="TIGR04183">
    <property type="entry name" value="Por_Secre_tail"/>
    <property type="match status" value="1"/>
</dbReference>
<dbReference type="EMBL" id="FXTP01000005">
    <property type="protein sequence ID" value="SMO58684.1"/>
    <property type="molecule type" value="Genomic_DNA"/>
</dbReference>
<reference evidence="2 3" key="1">
    <citation type="submission" date="2017-05" db="EMBL/GenBank/DDBJ databases">
        <authorList>
            <person name="Varghese N."/>
            <person name="Submissions S."/>
        </authorList>
    </citation>
    <scope>NUCLEOTIDE SEQUENCE [LARGE SCALE GENOMIC DNA]</scope>
    <source>
        <strain evidence="2 3">DSM 21985</strain>
    </source>
</reference>
<accession>A0A521CGZ3</accession>
<dbReference type="AlphaFoldDB" id="A0A521CGZ3"/>
<name>A0A521CGZ3_9BACT</name>